<protein>
    <recommendedName>
        <fullName evidence="2">NECAP PHear domain-containing protein</fullName>
    </recommendedName>
</protein>
<gene>
    <name evidence="3" type="ORF">COHA_007104</name>
</gene>
<evidence type="ECO:0000256" key="1">
    <source>
        <dbReference type="SAM" id="Phobius"/>
    </source>
</evidence>
<feature type="transmembrane region" description="Helical" evidence="1">
    <location>
        <begin position="1293"/>
        <end position="1312"/>
    </location>
</feature>
<dbReference type="PANTHER" id="PTHR31563:SF10">
    <property type="entry name" value="ION CHANNEL POLLUX-RELATED"/>
    <property type="match status" value="1"/>
</dbReference>
<sequence>MALEQVLFVHKELDIFTGRCRVVAQGSALEVRLEDPQTGELFGVAPVPPGQAHIAVEQAADSSRNFVLRLEDAASKRHAFVGISFAERSTAFDFNVAIQDHERQQKRDEEMRKISAAQDPLAAASALMPEAAALYRSAGDLSLKEGETIKITMRKKEHAEPDGDSFLARLGGSTAAAPASVNWRQDTWSDLQLFLVFNAAVFITGAFVEASLIRNLDETLPPLPQARRHAMLLLAGREEMHGTGPLEQAWHSLYSVLAVVLGQQLPEDYAGFPSQLFAVLTAVFGLASFALVLTFVEQASCGLVLEMLESNVKRGSTVYEKGHTVVLAWSESSWNLSQLIRVLAQVIPEPSRYGTQFVFRNGSPLDPAALRMVAATDAASVVLCSDCSLPSRDSDALVLRAAVLLDEMVEAERPDGGGPTVAAQLKTNGAAPLLEYACSQRVVPVNTTILCARRYARLLENPIVSVCTHMLLDATGPGHGIMLPVPELWRTACFRDLHFCFPDGIVLGLHNSLSGECIMNPPPERRLWRGDEAVLLHPGRLGFSGYRPLPQPVAVDAGNWSRDEVPLGNVSFDFDSCEAISGRCRPNNHNGHAALAGEAAHSAAPINSSGGNGNDKGSAGGDAAELAALELGIDNGASAQGLFFTPVGAKFWKAKHELLICGWMGDTFMWELLRLLDHSPQSLPEGSRVTLFNCHDFEQKAFAERAPRNGIQHLRLVHVRGDPRSRRDMQQLAELTDHKAAIVLCDSQWSAGLSPGDDGGARHGTITQADMLRFDAMVLMVQLNIRRLLEDNGHPGMSILTEKMTYVGATRFEDNARLPVGVAVNSNNYAAMALTQIARQPDFVKPLSLLGKETGLVVQDAAAFAAEGEQLSFLQLQARATLVRQVLVGWYRIPENPKDPLELVVNPHGLQERSQPLVWNAGDGRCKLITVATRARRTSCRWPLLPGCWSDDPAPARKAWLTCSFDRMLNGACLALHGVTQLASLLAWSSLPGNERFQRVLSIIVCLGLFLMPCCAPAWYDRWRRTVLVGFRFVFFAFPLLRKARGIQKVLDDAPQPGARGLIKDVLKLTWGSRLVAVLMATMLNPLPLLPLVPHLLLQVYSVAMVRANSTICAAPMLTHPLMRRRIRLFHSGMHLLAFVLPGGVGQSMFPALDRSSRPEAECEAFLTLFQFAMGLLLPMLVLVKTEPPHSLRAWDEACTARDLGAAGSSNDAGGGGGVTTGDRQLRRRKRSLLSDLEHAVEAAVRGLCGRSWLAPALPSDDERAALVALRRELTGQQPRRVLRMRLQGWERLVAWWLLVSCSWALSVAVSAY</sequence>
<dbReference type="EMBL" id="JADXDR010000107">
    <property type="protein sequence ID" value="KAI7839099.1"/>
    <property type="molecule type" value="Genomic_DNA"/>
</dbReference>
<evidence type="ECO:0000259" key="2">
    <source>
        <dbReference type="Pfam" id="PF07933"/>
    </source>
</evidence>
<dbReference type="Pfam" id="PF07933">
    <property type="entry name" value="DUF1681"/>
    <property type="match status" value="1"/>
</dbReference>
<reference evidence="3" key="1">
    <citation type="submission" date="2020-11" db="EMBL/GenBank/DDBJ databases">
        <title>Chlorella ohadii genome sequencing and assembly.</title>
        <authorList>
            <person name="Murik O."/>
            <person name="Treves H."/>
            <person name="Kedem I."/>
            <person name="Shotland Y."/>
            <person name="Kaplan A."/>
        </authorList>
    </citation>
    <scope>NUCLEOTIDE SEQUENCE</scope>
    <source>
        <strain evidence="3">1</strain>
    </source>
</reference>
<dbReference type="InterPro" id="IPR012466">
    <property type="entry name" value="NECAP_PHear"/>
</dbReference>
<keyword evidence="4" id="KW-1185">Reference proteome</keyword>
<dbReference type="GO" id="GO:0006811">
    <property type="term" value="P:monoatomic ion transport"/>
    <property type="evidence" value="ECO:0007669"/>
    <property type="project" value="InterPro"/>
</dbReference>
<dbReference type="SUPFAM" id="SSF50729">
    <property type="entry name" value="PH domain-like"/>
    <property type="match status" value="1"/>
</dbReference>
<evidence type="ECO:0000313" key="4">
    <source>
        <dbReference type="Proteomes" id="UP001205105"/>
    </source>
</evidence>
<dbReference type="InterPro" id="IPR044849">
    <property type="entry name" value="CASTOR/POLLUX/SYM8-like"/>
</dbReference>
<dbReference type="Proteomes" id="UP001205105">
    <property type="component" value="Unassembled WGS sequence"/>
</dbReference>
<keyword evidence="1" id="KW-1133">Transmembrane helix</keyword>
<dbReference type="GO" id="GO:0006897">
    <property type="term" value="P:endocytosis"/>
    <property type="evidence" value="ECO:0007669"/>
    <property type="project" value="InterPro"/>
</dbReference>
<keyword evidence="1" id="KW-0472">Membrane</keyword>
<accession>A0AAD5DRG1</accession>
<name>A0AAD5DRG1_9CHLO</name>
<feature type="transmembrane region" description="Helical" evidence="1">
    <location>
        <begin position="1127"/>
        <end position="1145"/>
    </location>
</feature>
<feature type="domain" description="NECAP PHear" evidence="2">
    <location>
        <begin position="14"/>
        <end position="153"/>
    </location>
</feature>
<dbReference type="Gene3D" id="2.30.29.30">
    <property type="entry name" value="Pleckstrin-homology domain (PH domain)/Phosphotyrosine-binding domain (PTB)"/>
    <property type="match status" value="1"/>
</dbReference>
<organism evidence="3 4">
    <name type="scientific">Chlorella ohadii</name>
    <dbReference type="NCBI Taxonomy" id="2649997"/>
    <lineage>
        <taxon>Eukaryota</taxon>
        <taxon>Viridiplantae</taxon>
        <taxon>Chlorophyta</taxon>
        <taxon>core chlorophytes</taxon>
        <taxon>Trebouxiophyceae</taxon>
        <taxon>Chlorellales</taxon>
        <taxon>Chlorellaceae</taxon>
        <taxon>Chlorella clade</taxon>
        <taxon>Chlorella</taxon>
    </lineage>
</organism>
<proteinExistence type="predicted"/>
<feature type="transmembrane region" description="Helical" evidence="1">
    <location>
        <begin position="1165"/>
        <end position="1184"/>
    </location>
</feature>
<keyword evidence="1" id="KW-0812">Transmembrane</keyword>
<dbReference type="GO" id="GO:0016020">
    <property type="term" value="C:membrane"/>
    <property type="evidence" value="ECO:0007669"/>
    <property type="project" value="InterPro"/>
</dbReference>
<dbReference type="PANTHER" id="PTHR31563">
    <property type="entry name" value="ION CHANNEL POLLUX-RELATED"/>
    <property type="match status" value="1"/>
</dbReference>
<comment type="caution">
    <text evidence="3">The sequence shown here is derived from an EMBL/GenBank/DDBJ whole genome shotgun (WGS) entry which is preliminary data.</text>
</comment>
<evidence type="ECO:0000313" key="3">
    <source>
        <dbReference type="EMBL" id="KAI7839099.1"/>
    </source>
</evidence>
<dbReference type="InterPro" id="IPR011993">
    <property type="entry name" value="PH-like_dom_sf"/>
</dbReference>